<name>A0A4D9F6D0_9SAUR</name>
<dbReference type="AlphaFoldDB" id="A0A4D9F6D0"/>
<evidence type="ECO:0000256" key="4">
    <source>
        <dbReference type="ARBA" id="ARBA00035656"/>
    </source>
</evidence>
<dbReference type="PANTHER" id="PTHR31144:SF1">
    <property type="entry name" value="UPF0602 PROTEIN C4ORF47"/>
    <property type="match status" value="1"/>
</dbReference>
<dbReference type="STRING" id="55544.A0A4D9F6D0"/>
<organism evidence="7 8">
    <name type="scientific">Platysternon megacephalum</name>
    <name type="common">big-headed turtle</name>
    <dbReference type="NCBI Taxonomy" id="55544"/>
    <lineage>
        <taxon>Eukaryota</taxon>
        <taxon>Metazoa</taxon>
        <taxon>Chordata</taxon>
        <taxon>Craniata</taxon>
        <taxon>Vertebrata</taxon>
        <taxon>Euteleostomi</taxon>
        <taxon>Archelosauria</taxon>
        <taxon>Testudinata</taxon>
        <taxon>Testudines</taxon>
        <taxon>Cryptodira</taxon>
        <taxon>Durocryptodira</taxon>
        <taxon>Testudinoidea</taxon>
        <taxon>Platysternidae</taxon>
        <taxon>Platysternon</taxon>
    </lineage>
</organism>
<gene>
    <name evidence="7" type="ORF">DR999_PMT00306</name>
</gene>
<keyword evidence="3" id="KW-0206">Cytoskeleton</keyword>
<comment type="subcellular location">
    <subcellularLocation>
        <location evidence="1">Cytoplasm</location>
        <location evidence="1">Cytoskeleton</location>
        <location evidence="1">Microtubule organizing center</location>
        <location evidence="1">Centrosome</location>
    </subcellularLocation>
</comment>
<dbReference type="GO" id="GO:0005881">
    <property type="term" value="C:cytoplasmic microtubule"/>
    <property type="evidence" value="ECO:0007669"/>
    <property type="project" value="TreeGrafter"/>
</dbReference>
<dbReference type="Pfam" id="PF15239">
    <property type="entry name" value="CFAP96-like"/>
    <property type="match status" value="1"/>
</dbReference>
<evidence type="ECO:0000313" key="7">
    <source>
        <dbReference type="EMBL" id="TFK15903.1"/>
    </source>
</evidence>
<evidence type="ECO:0000256" key="5">
    <source>
        <dbReference type="ARBA" id="ARBA00035693"/>
    </source>
</evidence>
<feature type="region of interest" description="Disordered" evidence="6">
    <location>
        <begin position="301"/>
        <end position="332"/>
    </location>
</feature>
<evidence type="ECO:0000313" key="8">
    <source>
        <dbReference type="Proteomes" id="UP000297703"/>
    </source>
</evidence>
<dbReference type="Proteomes" id="UP000297703">
    <property type="component" value="Unassembled WGS sequence"/>
</dbReference>
<accession>A0A4D9F6D0</accession>
<keyword evidence="2" id="KW-0963">Cytoplasm</keyword>
<dbReference type="GO" id="GO:0005813">
    <property type="term" value="C:centrosome"/>
    <property type="evidence" value="ECO:0007669"/>
    <property type="project" value="UniProtKB-SubCell"/>
</dbReference>
<comment type="caution">
    <text evidence="7">The sequence shown here is derived from an EMBL/GenBank/DDBJ whole genome shotgun (WGS) entry which is preliminary data.</text>
</comment>
<sequence>MPGEGKTDMERIGLFSEMEYVTIGDKYVSHYMCPFNEAASKNKQMLPGGTKMLSALQAGYFEPQFVRVFEGEAYSNPVQLRRRYRLAESKKNMGKAFLPSNGVKLPCGMGTYYGTIGGPYPFFSAQLRGKTAYAPPGKNLYTSPGKKGTGYGYPNLTIGKQCPHSSDVYEIGKMNAKKVHEDHLHLVKGGPFKLNLYPREYFDINPYYDDKPLAPAKKPTPEKPVAHPFKPSSPAKKSGGMKAGTFDPYPSHSAEPYVIKYSKPITTNKEGRIFHPPPGSKSRPSTSIMALNVTSCKFFKPSSSVPKANSDKAAKKTQARRDVLGNHAIDPR</sequence>
<feature type="compositionally biased region" description="Basic and acidic residues" evidence="6">
    <location>
        <begin position="309"/>
        <end position="332"/>
    </location>
</feature>
<comment type="similarity">
    <text evidence="4">Belongs to the CFAP96 family.</text>
</comment>
<proteinExistence type="inferred from homology"/>
<evidence type="ECO:0000256" key="1">
    <source>
        <dbReference type="ARBA" id="ARBA00004300"/>
    </source>
</evidence>
<reference evidence="7 8" key="1">
    <citation type="submission" date="2019-04" db="EMBL/GenBank/DDBJ databases">
        <title>Draft genome of the big-headed turtle Platysternon megacephalum.</title>
        <authorList>
            <person name="Gong S."/>
        </authorList>
    </citation>
    <scope>NUCLEOTIDE SEQUENCE [LARGE SCALE GENOMIC DNA]</scope>
    <source>
        <strain evidence="7">DO16091913</strain>
        <tissue evidence="7">Muscle</tissue>
    </source>
</reference>
<dbReference type="OrthoDB" id="283553at2759"/>
<evidence type="ECO:0000256" key="6">
    <source>
        <dbReference type="SAM" id="MobiDB-lite"/>
    </source>
</evidence>
<keyword evidence="8" id="KW-1185">Reference proteome</keyword>
<dbReference type="PANTHER" id="PTHR31144">
    <property type="entry name" value="UPF0602 PROTEIN C4ORF47"/>
    <property type="match status" value="1"/>
</dbReference>
<evidence type="ECO:0000256" key="3">
    <source>
        <dbReference type="ARBA" id="ARBA00023212"/>
    </source>
</evidence>
<protein>
    <recommendedName>
        <fullName evidence="5">Cilia-and flagella-associated protein 96</fullName>
    </recommendedName>
</protein>
<dbReference type="EMBL" id="QXTE01000002">
    <property type="protein sequence ID" value="TFK15903.1"/>
    <property type="molecule type" value="Genomic_DNA"/>
</dbReference>
<reference evidence="7 8" key="2">
    <citation type="submission" date="2019-04" db="EMBL/GenBank/DDBJ databases">
        <title>The genome sequence of big-headed turtle.</title>
        <authorList>
            <person name="Gong S."/>
        </authorList>
    </citation>
    <scope>NUCLEOTIDE SEQUENCE [LARGE SCALE GENOMIC DNA]</scope>
    <source>
        <strain evidence="7">DO16091913</strain>
        <tissue evidence="7">Muscle</tissue>
    </source>
</reference>
<evidence type="ECO:0000256" key="2">
    <source>
        <dbReference type="ARBA" id="ARBA00022490"/>
    </source>
</evidence>
<dbReference type="InterPro" id="IPR029358">
    <property type="entry name" value="CFAP96"/>
</dbReference>
<feature type="region of interest" description="Disordered" evidence="6">
    <location>
        <begin position="213"/>
        <end position="242"/>
    </location>
</feature>